<name>A6JAF8_RAT</name>
<gene>
    <name evidence="1" type="ORF">rCG_54319</name>
</gene>
<proteinExistence type="predicted"/>
<dbReference type="Proteomes" id="UP000234681">
    <property type="component" value="Chromosome 1"/>
</dbReference>
<organism evidence="1 2">
    <name type="scientific">Rattus norvegicus</name>
    <name type="common">Rat</name>
    <dbReference type="NCBI Taxonomy" id="10116"/>
    <lineage>
        <taxon>Eukaryota</taxon>
        <taxon>Metazoa</taxon>
        <taxon>Chordata</taxon>
        <taxon>Craniata</taxon>
        <taxon>Vertebrata</taxon>
        <taxon>Euteleostomi</taxon>
        <taxon>Mammalia</taxon>
        <taxon>Eutheria</taxon>
        <taxon>Euarchontoglires</taxon>
        <taxon>Glires</taxon>
        <taxon>Rodentia</taxon>
        <taxon>Myomorpha</taxon>
        <taxon>Muroidea</taxon>
        <taxon>Muridae</taxon>
        <taxon>Murinae</taxon>
        <taxon>Rattus</taxon>
    </lineage>
</organism>
<dbReference type="EMBL" id="CH473979">
    <property type="protein sequence ID" value="EDM07576.1"/>
    <property type="molecule type" value="Genomic_DNA"/>
</dbReference>
<evidence type="ECO:0000313" key="1">
    <source>
        <dbReference type="EMBL" id="EDM07576.1"/>
    </source>
</evidence>
<dbReference type="AlphaFoldDB" id="A6JAF8"/>
<sequence>MFCLKWEGLIVKEAIAQQHFCPWKFENSPQVRCHLSSHKNTENNGNKIKEN</sequence>
<reference evidence="1 2" key="1">
    <citation type="submission" date="2005-09" db="EMBL/GenBank/DDBJ databases">
        <authorList>
            <person name="Mural R.J."/>
            <person name="Li P.W."/>
            <person name="Adams M.D."/>
            <person name="Amanatides P.G."/>
            <person name="Baden-Tillson H."/>
            <person name="Barnstead M."/>
            <person name="Chin S.H."/>
            <person name="Dew I."/>
            <person name="Evans C.A."/>
            <person name="Ferriera S."/>
            <person name="Flanigan M."/>
            <person name="Fosler C."/>
            <person name="Glodek A."/>
            <person name="Gu Z."/>
            <person name="Holt R.A."/>
            <person name="Jennings D."/>
            <person name="Kraft C.L."/>
            <person name="Lu F."/>
            <person name="Nguyen T."/>
            <person name="Nusskern D.R."/>
            <person name="Pfannkoch C.M."/>
            <person name="Sitter C."/>
            <person name="Sutton G.G."/>
            <person name="Venter J.C."/>
            <person name="Wang Z."/>
            <person name="Woodage T."/>
            <person name="Zheng X.H."/>
            <person name="Zhong F."/>
        </authorList>
    </citation>
    <scope>NUCLEOTIDE SEQUENCE [LARGE SCALE GENOMIC DNA]</scope>
    <source>
        <strain>BN</strain>
        <strain evidence="2">Sprague-Dawley</strain>
    </source>
</reference>
<evidence type="ECO:0000313" key="2">
    <source>
        <dbReference type="Proteomes" id="UP000234681"/>
    </source>
</evidence>
<protein>
    <submittedName>
        <fullName evidence="1">RCG54319</fullName>
    </submittedName>
</protein>
<accession>A6JAF8</accession>